<dbReference type="Proteomes" id="UP000236547">
    <property type="component" value="Unassembled WGS sequence"/>
</dbReference>
<evidence type="ECO:0000313" key="1">
    <source>
        <dbReference type="EMBL" id="PNI00283.1"/>
    </source>
</evidence>
<name>A0ABX4W9S5_VIBDI</name>
<comment type="caution">
    <text evidence="1">The sequence shown here is derived from an EMBL/GenBank/DDBJ whole genome shotgun (WGS) entry which is preliminary data.</text>
</comment>
<accession>A0ABX4W9S5</accession>
<reference evidence="1 2" key="1">
    <citation type="submission" date="2018-01" db="EMBL/GenBank/DDBJ databases">
        <title>Draft genome sequences of six Vibrio diazotrophicus strains isolated from deep-sea sediments of the Baltic Sea.</title>
        <authorList>
            <person name="Castillo D."/>
            <person name="Vandieken V."/>
            <person name="Chiang O."/>
            <person name="Middelboe M."/>
        </authorList>
    </citation>
    <scope>NUCLEOTIDE SEQUENCE [LARGE SCALE GENOMIC DNA]</scope>
    <source>
        <strain evidence="1 2">65.10M</strain>
    </source>
</reference>
<dbReference type="RefSeq" id="WP_102968801.1">
    <property type="nucleotide sequence ID" value="NZ_POSM01000017.1"/>
</dbReference>
<keyword evidence="2" id="KW-1185">Reference proteome</keyword>
<organism evidence="1 2">
    <name type="scientific">Vibrio diazotrophicus</name>
    <dbReference type="NCBI Taxonomy" id="685"/>
    <lineage>
        <taxon>Bacteria</taxon>
        <taxon>Pseudomonadati</taxon>
        <taxon>Pseudomonadota</taxon>
        <taxon>Gammaproteobacteria</taxon>
        <taxon>Vibrionales</taxon>
        <taxon>Vibrionaceae</taxon>
        <taxon>Vibrio</taxon>
    </lineage>
</organism>
<sequence>MMNKSALELCEDFLKNDRAYNVENDIWASVVEITDRLLERRAEMSLVYKELAENYEQSQINAFLDIVLSTAAFWNPRAANEYRAQKKHLIEVNTQIAKVAEKLAALLAKRKELNNSSNFYSNSHYSIVDVIDNASQYNGHYTGFLKQPLESLSGQYDLKYWPSLSEVVREIGNDAMCSEVYSSDSWTEAATSSQRSSVADFFRALFAAIEEHCEHINGVLPLRFKLTDNSLSIIANCALNLEPEEIIDSQIVKGIRQRLRKSA</sequence>
<gene>
    <name evidence="1" type="ORF">C1O25_13020</name>
</gene>
<evidence type="ECO:0000313" key="2">
    <source>
        <dbReference type="Proteomes" id="UP000236547"/>
    </source>
</evidence>
<protein>
    <submittedName>
        <fullName evidence="1">Uncharacterized protein</fullName>
    </submittedName>
</protein>
<dbReference type="EMBL" id="POSM01000017">
    <property type="protein sequence ID" value="PNI00283.1"/>
    <property type="molecule type" value="Genomic_DNA"/>
</dbReference>
<proteinExistence type="predicted"/>